<feature type="region of interest" description="Disordered" evidence="3">
    <location>
        <begin position="60"/>
        <end position="130"/>
    </location>
</feature>
<keyword evidence="2" id="KW-0539">Nucleus</keyword>
<dbReference type="PROSITE" id="PS51294">
    <property type="entry name" value="HTH_MYB"/>
    <property type="match status" value="1"/>
</dbReference>
<evidence type="ECO:0000256" key="2">
    <source>
        <dbReference type="ARBA" id="ARBA00023242"/>
    </source>
</evidence>
<dbReference type="AlphaFoldDB" id="A0AAD5BR25"/>
<dbReference type="EMBL" id="JAMZMK010011274">
    <property type="protein sequence ID" value="KAI7728071.1"/>
    <property type="molecule type" value="Genomic_DNA"/>
</dbReference>
<organism evidence="5 6">
    <name type="scientific">Ambrosia artemisiifolia</name>
    <name type="common">Common ragweed</name>
    <dbReference type="NCBI Taxonomy" id="4212"/>
    <lineage>
        <taxon>Eukaryota</taxon>
        <taxon>Viridiplantae</taxon>
        <taxon>Streptophyta</taxon>
        <taxon>Embryophyta</taxon>
        <taxon>Tracheophyta</taxon>
        <taxon>Spermatophyta</taxon>
        <taxon>Magnoliopsida</taxon>
        <taxon>eudicotyledons</taxon>
        <taxon>Gunneridae</taxon>
        <taxon>Pentapetalae</taxon>
        <taxon>asterids</taxon>
        <taxon>campanulids</taxon>
        <taxon>Asterales</taxon>
        <taxon>Asteraceae</taxon>
        <taxon>Asteroideae</taxon>
        <taxon>Heliantheae alliance</taxon>
        <taxon>Heliantheae</taxon>
        <taxon>Ambrosia</taxon>
    </lineage>
</organism>
<dbReference type="Gene3D" id="1.10.10.60">
    <property type="entry name" value="Homeodomain-like"/>
    <property type="match status" value="1"/>
</dbReference>
<feature type="non-terminal residue" evidence="5">
    <location>
        <position position="294"/>
    </location>
</feature>
<dbReference type="InterPro" id="IPR017930">
    <property type="entry name" value="Myb_dom"/>
</dbReference>
<name>A0AAD5BR25_AMBAR</name>
<comment type="subcellular location">
    <subcellularLocation>
        <location evidence="1">Nucleus</location>
    </subcellularLocation>
</comment>
<comment type="caution">
    <text evidence="5">The sequence shown here is derived from an EMBL/GenBank/DDBJ whole genome shotgun (WGS) entry which is preliminary data.</text>
</comment>
<sequence>YRFDRLSIAKVLLHRTDNAIKNHWNSSLKKKLDFYTATGNLSFLSKYDIDGVGDISKTPSTKPIAAPHTTAWESPAATEQCKEETDTTYDIECSTPSEDVDPSSSFIPSGSTDSEPIGTKSQRSKCSPTPPYAEKCGGLYAQTPESILKLAAKSFPNTPSILRKRKVQSPMSFQKIEVKEANNDLKESEPCVGGHSIGGNGAEGGVAAVSAYNASPPYRLRYTRKSNLKSVEKQLKFRFDEETCKSETQSEDLNESWIALRYMKLSIKDCCHVVPNGMRPKHMFHLMNKEIKDP</sequence>
<feature type="domain" description="HTH myb-type" evidence="4">
    <location>
        <begin position="1"/>
        <end position="32"/>
    </location>
</feature>
<evidence type="ECO:0000256" key="3">
    <source>
        <dbReference type="SAM" id="MobiDB-lite"/>
    </source>
</evidence>
<evidence type="ECO:0000256" key="1">
    <source>
        <dbReference type="ARBA" id="ARBA00004123"/>
    </source>
</evidence>
<gene>
    <name evidence="5" type="ORF">M8C21_030620</name>
</gene>
<evidence type="ECO:0000259" key="4">
    <source>
        <dbReference type="PROSITE" id="PS51294"/>
    </source>
</evidence>
<reference evidence="5" key="1">
    <citation type="submission" date="2022-06" db="EMBL/GenBank/DDBJ databases">
        <title>Uncovering the hologenomic basis of an extraordinary plant invasion.</title>
        <authorList>
            <person name="Bieker V.C."/>
            <person name="Martin M.D."/>
            <person name="Gilbert T."/>
            <person name="Hodgins K."/>
            <person name="Battlay P."/>
            <person name="Petersen B."/>
            <person name="Wilson J."/>
        </authorList>
    </citation>
    <scope>NUCLEOTIDE SEQUENCE</scope>
    <source>
        <strain evidence="5">AA19_3_7</strain>
        <tissue evidence="5">Leaf</tissue>
    </source>
</reference>
<evidence type="ECO:0000313" key="5">
    <source>
        <dbReference type="EMBL" id="KAI7728071.1"/>
    </source>
</evidence>
<evidence type="ECO:0000313" key="6">
    <source>
        <dbReference type="Proteomes" id="UP001206925"/>
    </source>
</evidence>
<feature type="compositionally biased region" description="Polar residues" evidence="3">
    <location>
        <begin position="94"/>
        <end position="127"/>
    </location>
</feature>
<dbReference type="GO" id="GO:0005634">
    <property type="term" value="C:nucleus"/>
    <property type="evidence" value="ECO:0007669"/>
    <property type="project" value="UniProtKB-SubCell"/>
</dbReference>
<proteinExistence type="predicted"/>
<keyword evidence="6" id="KW-1185">Reference proteome</keyword>
<accession>A0AAD5BR25</accession>
<protein>
    <recommendedName>
        <fullName evidence="4">HTH myb-type domain-containing protein</fullName>
    </recommendedName>
</protein>
<dbReference type="Proteomes" id="UP001206925">
    <property type="component" value="Unassembled WGS sequence"/>
</dbReference>